<organism evidence="2 3">
    <name type="scientific">Cystoisospora suis</name>
    <dbReference type="NCBI Taxonomy" id="483139"/>
    <lineage>
        <taxon>Eukaryota</taxon>
        <taxon>Sar</taxon>
        <taxon>Alveolata</taxon>
        <taxon>Apicomplexa</taxon>
        <taxon>Conoidasida</taxon>
        <taxon>Coccidia</taxon>
        <taxon>Eucoccidiorida</taxon>
        <taxon>Eimeriorina</taxon>
        <taxon>Sarcocystidae</taxon>
        <taxon>Cystoisospora</taxon>
    </lineage>
</organism>
<reference evidence="2 3" key="1">
    <citation type="journal article" date="2017" name="Int. J. Parasitol.">
        <title>The genome of the protozoan parasite Cystoisospora suis and a reverse vaccinology approach to identify vaccine candidates.</title>
        <authorList>
            <person name="Palmieri N."/>
            <person name="Shrestha A."/>
            <person name="Ruttkowski B."/>
            <person name="Beck T."/>
            <person name="Vogl C."/>
            <person name="Tomley F."/>
            <person name="Blake D.P."/>
            <person name="Joachim A."/>
        </authorList>
    </citation>
    <scope>NUCLEOTIDE SEQUENCE [LARGE SCALE GENOMIC DNA]</scope>
    <source>
        <strain evidence="2 3">Wien I</strain>
    </source>
</reference>
<feature type="region of interest" description="Disordered" evidence="1">
    <location>
        <begin position="432"/>
        <end position="455"/>
    </location>
</feature>
<dbReference type="AlphaFoldDB" id="A0A2C6L9E3"/>
<evidence type="ECO:0000313" key="3">
    <source>
        <dbReference type="Proteomes" id="UP000221165"/>
    </source>
</evidence>
<feature type="compositionally biased region" description="Polar residues" evidence="1">
    <location>
        <begin position="622"/>
        <end position="632"/>
    </location>
</feature>
<dbReference type="OrthoDB" id="331195at2759"/>
<dbReference type="GeneID" id="94424666"/>
<feature type="region of interest" description="Disordered" evidence="1">
    <location>
        <begin position="585"/>
        <end position="636"/>
    </location>
</feature>
<feature type="compositionally biased region" description="Low complexity" evidence="1">
    <location>
        <begin position="497"/>
        <end position="506"/>
    </location>
</feature>
<protein>
    <submittedName>
        <fullName evidence="2">Uncharacterized protein</fullName>
    </submittedName>
</protein>
<dbReference type="Proteomes" id="UP000221165">
    <property type="component" value="Unassembled WGS sequence"/>
</dbReference>
<comment type="caution">
    <text evidence="2">The sequence shown here is derived from an EMBL/GenBank/DDBJ whole genome shotgun (WGS) entry which is preliminary data.</text>
</comment>
<sequence>MQRQWTKLGDRKVPSQKAQRPSGLCPRGLPEHQGTARGNKSRSESAGKTHICPRPSGTSGRPAGAGVVRGKIISDRGAVLSEKRRNYSSPTATGGENFIPEALEASDRVRELRYECPKGFTCSNLTVGSLLAEWEAVGQASRLKTGEGTAHPSTSSPANVCASGVPVDHDIAGGQEFGAGQRSAKKKSRSRRNAGARVRPSCCRDMASRRFSPSLRSCPTVQEDTCPADNHHDASCLRESNTARKIQDCAGARSSDSREDFSELSSTESTSEASGVSWIDFSGLRRPDHGAAFLEGHRSLPGYGVASSAGRTKGRVYLSQCAGPAVLTSGLEPERVGGAGNVDRQDARRTVPNGRRGSNVDSVSIRCRAGRWLRRISTKPGMTDLTCWGSSGHSEGFPSERGSKIPTSRGSLSLLRKGVVYSLKKTLQHGSRITRSRYHGSAGEGEPPAAAGDSAATFLPRGTYAVRECLKNGRSARVPDTPFWRSSGLGSGDASSRRGTSLSSSHRWTAFSDELDSGGTTSSAEDFLEVNDSDTSSSSNEELPHFPLQTDAETECVGYASAGLARAEQGLVRPAASACCKSSFVRPDHDRLPDTGGGRDFSLSGSKSSDRETHRVPGRRLSAQSTSASVVQENRADSLVTEPGSLTGEVLNTAESRCQVTKEFGQLLRPTPGNPSSIASSPLFPTLAHVNASIDWIVEVGMDPHMIKKARDRFQKCPNEAAFSFTKGCDDPHPVLFNEATQDDAEGADVPTVACQPSMTAVQRVKAMEPSEWRSTGTRTRWATHISARRGVGADFPLLDDSCENMLTIQLAEYEAEHAKQECHRSDRVVYVQRSKEVTNKTAGCFSYASTEYRIGLDSVI</sequence>
<feature type="compositionally biased region" description="Polar residues" evidence="1">
    <location>
        <begin position="214"/>
        <end position="223"/>
    </location>
</feature>
<dbReference type="RefSeq" id="XP_067926569.1">
    <property type="nucleotide sequence ID" value="XM_068061455.1"/>
</dbReference>
<feature type="compositionally biased region" description="Basic residues" evidence="1">
    <location>
        <begin position="183"/>
        <end position="194"/>
    </location>
</feature>
<feature type="region of interest" description="Disordered" evidence="1">
    <location>
        <begin position="249"/>
        <end position="269"/>
    </location>
</feature>
<evidence type="ECO:0000256" key="1">
    <source>
        <dbReference type="SAM" id="MobiDB-lite"/>
    </source>
</evidence>
<feature type="region of interest" description="Disordered" evidence="1">
    <location>
        <begin position="332"/>
        <end position="360"/>
    </location>
</feature>
<feature type="region of interest" description="Disordered" evidence="1">
    <location>
        <begin position="1"/>
        <end position="66"/>
    </location>
</feature>
<proteinExistence type="predicted"/>
<gene>
    <name evidence="2" type="ORF">CSUI_001249</name>
</gene>
<feature type="region of interest" description="Disordered" evidence="1">
    <location>
        <begin position="143"/>
        <end position="197"/>
    </location>
</feature>
<feature type="region of interest" description="Disordered" evidence="1">
    <location>
        <begin position="480"/>
        <end position="506"/>
    </location>
</feature>
<name>A0A2C6L9E3_9APIC</name>
<feature type="region of interest" description="Disordered" evidence="1">
    <location>
        <begin position="214"/>
        <end position="234"/>
    </location>
</feature>
<accession>A0A2C6L9E3</accession>
<feature type="compositionally biased region" description="Low complexity" evidence="1">
    <location>
        <begin position="440"/>
        <end position="455"/>
    </location>
</feature>
<dbReference type="VEuPathDB" id="ToxoDB:CSUI_001249"/>
<keyword evidence="3" id="KW-1185">Reference proteome</keyword>
<evidence type="ECO:0000313" key="2">
    <source>
        <dbReference type="EMBL" id="PHJ24897.1"/>
    </source>
</evidence>
<dbReference type="EMBL" id="MIGC01000491">
    <property type="protein sequence ID" value="PHJ24897.1"/>
    <property type="molecule type" value="Genomic_DNA"/>
</dbReference>